<protein>
    <submittedName>
        <fullName evidence="10">Iron ABC transporter permease</fullName>
    </submittedName>
</protein>
<feature type="transmembrane region" description="Helical" evidence="8">
    <location>
        <begin position="186"/>
        <end position="211"/>
    </location>
</feature>
<dbReference type="PANTHER" id="PTHR43357:SF4">
    <property type="entry name" value="INNER MEMBRANE ABC TRANSPORTER PERMEASE PROTEIN YDCV"/>
    <property type="match status" value="1"/>
</dbReference>
<dbReference type="Proteomes" id="UP000541185">
    <property type="component" value="Unassembled WGS sequence"/>
</dbReference>
<evidence type="ECO:0000313" key="10">
    <source>
        <dbReference type="EMBL" id="NML42259.1"/>
    </source>
</evidence>
<keyword evidence="6 8" id="KW-1133">Transmembrane helix</keyword>
<dbReference type="PROSITE" id="PS50928">
    <property type="entry name" value="ABC_TM1"/>
    <property type="match status" value="2"/>
</dbReference>
<evidence type="ECO:0000256" key="5">
    <source>
        <dbReference type="ARBA" id="ARBA00022692"/>
    </source>
</evidence>
<name>A0A848GY68_9BURK</name>
<evidence type="ECO:0000256" key="7">
    <source>
        <dbReference type="ARBA" id="ARBA00023136"/>
    </source>
</evidence>
<dbReference type="Pfam" id="PF00528">
    <property type="entry name" value="BPD_transp_1"/>
    <property type="match status" value="2"/>
</dbReference>
<dbReference type="RefSeq" id="WP_169416478.1">
    <property type="nucleotide sequence ID" value="NZ_JABBFX010000001.1"/>
</dbReference>
<keyword evidence="3" id="KW-1003">Cell membrane</keyword>
<feature type="transmembrane region" description="Helical" evidence="8">
    <location>
        <begin position="244"/>
        <end position="265"/>
    </location>
</feature>
<evidence type="ECO:0000256" key="2">
    <source>
        <dbReference type="ARBA" id="ARBA00022448"/>
    </source>
</evidence>
<dbReference type="EMBL" id="JABBFX010000001">
    <property type="protein sequence ID" value="NML42259.1"/>
    <property type="molecule type" value="Genomic_DNA"/>
</dbReference>
<keyword evidence="2 8" id="KW-0813">Transport</keyword>
<feature type="transmembrane region" description="Helical" evidence="8">
    <location>
        <begin position="478"/>
        <end position="495"/>
    </location>
</feature>
<gene>
    <name evidence="10" type="ORF">HHL11_00765</name>
</gene>
<feature type="domain" description="ABC transmembrane type-1" evidence="9">
    <location>
        <begin position="59"/>
        <end position="266"/>
    </location>
</feature>
<keyword evidence="7 8" id="KW-0472">Membrane</keyword>
<proteinExistence type="inferred from homology"/>
<organism evidence="10 11">
    <name type="scientific">Ramlibacter agri</name>
    <dbReference type="NCBI Taxonomy" id="2728837"/>
    <lineage>
        <taxon>Bacteria</taxon>
        <taxon>Pseudomonadati</taxon>
        <taxon>Pseudomonadota</taxon>
        <taxon>Betaproteobacteria</taxon>
        <taxon>Burkholderiales</taxon>
        <taxon>Comamonadaceae</taxon>
        <taxon>Ramlibacter</taxon>
    </lineage>
</organism>
<dbReference type="GO" id="GO:0005886">
    <property type="term" value="C:plasma membrane"/>
    <property type="evidence" value="ECO:0007669"/>
    <property type="project" value="UniProtKB-SubCell"/>
</dbReference>
<dbReference type="InterPro" id="IPR035906">
    <property type="entry name" value="MetI-like_sf"/>
</dbReference>
<reference evidence="10 11" key="1">
    <citation type="submission" date="2020-04" db="EMBL/GenBank/DDBJ databases">
        <title>Ramlibacter sp. G-1-2-2 isolated from soil.</title>
        <authorList>
            <person name="Dahal R.H."/>
        </authorList>
    </citation>
    <scope>NUCLEOTIDE SEQUENCE [LARGE SCALE GENOMIC DNA]</scope>
    <source>
        <strain evidence="10 11">G-1-2-2</strain>
    </source>
</reference>
<feature type="transmembrane region" description="Helical" evidence="8">
    <location>
        <begin position="400"/>
        <end position="419"/>
    </location>
</feature>
<keyword evidence="5 8" id="KW-0812">Transmembrane</keyword>
<keyword evidence="11" id="KW-1185">Reference proteome</keyword>
<evidence type="ECO:0000256" key="1">
    <source>
        <dbReference type="ARBA" id="ARBA00004429"/>
    </source>
</evidence>
<evidence type="ECO:0000313" key="11">
    <source>
        <dbReference type="Proteomes" id="UP000541185"/>
    </source>
</evidence>
<feature type="transmembrane region" description="Helical" evidence="8">
    <location>
        <begin position="55"/>
        <end position="85"/>
    </location>
</feature>
<feature type="transmembrane region" description="Helical" evidence="8">
    <location>
        <begin position="296"/>
        <end position="319"/>
    </location>
</feature>
<dbReference type="InterPro" id="IPR000515">
    <property type="entry name" value="MetI-like"/>
</dbReference>
<feature type="transmembrane region" description="Helical" evidence="8">
    <location>
        <begin position="144"/>
        <end position="165"/>
    </location>
</feature>
<dbReference type="PANTHER" id="PTHR43357">
    <property type="entry name" value="INNER MEMBRANE ABC TRANSPORTER PERMEASE PROTEIN YDCV"/>
    <property type="match status" value="1"/>
</dbReference>
<evidence type="ECO:0000256" key="4">
    <source>
        <dbReference type="ARBA" id="ARBA00022519"/>
    </source>
</evidence>
<feature type="transmembrane region" description="Helical" evidence="8">
    <location>
        <begin position="425"/>
        <end position="445"/>
    </location>
</feature>
<sequence>MPTRLRIALVLATALFVLSPILLIAWQSVQSDAFFKPNAQLSLSAFKFVLTDPDFYASLWNSAQVAVGMTLIAVPLGSVLAFLLTRTDVPGGRWIEPLVLVPMFISSLVLAFGYVVGAGPVGFLSLAAKSVLGSVQWTLYSKPSIIIIAGLTHVPHVYLYVSTALKGVGSDIEEAARVSGASPWRVALTVSLPMVLPTILFCALLLLFLGIELFGLPLVLGEPEGISVLATYLFKLTNLFGTPAYHLLAAVAMLIVAMTLPMVYLQRKMMKDGDRFVSVKGKAAARKLLSLGPMRWVAFGAIVAWLAVSVVLPVGAVILRSVLRTWGDGVPLAGNFTAQHFLAILEFPNLQRGIVNTALMATLGAALSVGVYTMVNLSVHRWKSRWAATIDYLVLLPRALPGLVAGLAMFWMFLFIPLISPLRSTLLSVWIAYTLVWLGYGIRLISGPLMQISRELEEAARVAGASPGRVSMHVTLPLVRAALVGAWALIFITYVKEYSTAVYLLAPGTEVLGSLMISLWDTGAIDTIAALSTINICMVGIGVLLLQRFEKASHAQA</sequence>
<dbReference type="SUPFAM" id="SSF161098">
    <property type="entry name" value="MetI-like"/>
    <property type="match status" value="2"/>
</dbReference>
<comment type="subcellular location">
    <subcellularLocation>
        <location evidence="1">Cell inner membrane</location>
        <topology evidence="1">Multi-pass membrane protein</topology>
    </subcellularLocation>
    <subcellularLocation>
        <location evidence="8">Cell membrane</location>
        <topology evidence="8">Multi-pass membrane protein</topology>
    </subcellularLocation>
</comment>
<feature type="transmembrane region" description="Helical" evidence="8">
    <location>
        <begin position="358"/>
        <end position="379"/>
    </location>
</feature>
<comment type="similarity">
    <text evidence="8">Belongs to the binding-protein-dependent transport system permease family.</text>
</comment>
<accession>A0A848GY68</accession>
<feature type="domain" description="ABC transmembrane type-1" evidence="9">
    <location>
        <begin position="354"/>
        <end position="546"/>
    </location>
</feature>
<evidence type="ECO:0000256" key="8">
    <source>
        <dbReference type="RuleBase" id="RU363032"/>
    </source>
</evidence>
<evidence type="ECO:0000259" key="9">
    <source>
        <dbReference type="PROSITE" id="PS50928"/>
    </source>
</evidence>
<dbReference type="GO" id="GO:0055085">
    <property type="term" value="P:transmembrane transport"/>
    <property type="evidence" value="ECO:0007669"/>
    <property type="project" value="InterPro"/>
</dbReference>
<keyword evidence="4" id="KW-0997">Cell inner membrane</keyword>
<evidence type="ECO:0000256" key="6">
    <source>
        <dbReference type="ARBA" id="ARBA00022989"/>
    </source>
</evidence>
<dbReference type="Gene3D" id="1.10.3720.10">
    <property type="entry name" value="MetI-like"/>
    <property type="match status" value="2"/>
</dbReference>
<comment type="caution">
    <text evidence="10">The sequence shown here is derived from an EMBL/GenBank/DDBJ whole genome shotgun (WGS) entry which is preliminary data.</text>
</comment>
<evidence type="ECO:0000256" key="3">
    <source>
        <dbReference type="ARBA" id="ARBA00022475"/>
    </source>
</evidence>
<dbReference type="AlphaFoldDB" id="A0A848GY68"/>
<dbReference type="CDD" id="cd06261">
    <property type="entry name" value="TM_PBP2"/>
    <property type="match status" value="2"/>
</dbReference>
<feature type="transmembrane region" description="Helical" evidence="8">
    <location>
        <begin position="524"/>
        <end position="546"/>
    </location>
</feature>
<feature type="transmembrane region" description="Helical" evidence="8">
    <location>
        <begin position="97"/>
        <end position="124"/>
    </location>
</feature>